<reference evidence="3" key="1">
    <citation type="submission" date="2016-10" db="EMBL/GenBank/DDBJ databases">
        <authorList>
            <person name="Varghese N."/>
            <person name="Submissions S."/>
        </authorList>
    </citation>
    <scope>NUCLEOTIDE SEQUENCE [LARGE SCALE GENOMIC DNA]</scope>
    <source>
        <strain evidence="3">DSM 23445</strain>
    </source>
</reference>
<evidence type="ECO:0000313" key="3">
    <source>
        <dbReference type="Proteomes" id="UP000199673"/>
    </source>
</evidence>
<protein>
    <submittedName>
        <fullName evidence="2">Uncharacterized protein</fullName>
    </submittedName>
</protein>
<evidence type="ECO:0000256" key="1">
    <source>
        <dbReference type="SAM" id="Phobius"/>
    </source>
</evidence>
<dbReference type="RefSeq" id="WP_091698143.1">
    <property type="nucleotide sequence ID" value="NZ_FPBF01000010.1"/>
</dbReference>
<dbReference type="AlphaFoldDB" id="A0A1I7E5H7"/>
<dbReference type="STRING" id="305507.SAMN04489724_0109"/>
<dbReference type="OrthoDB" id="825790at2"/>
<name>A0A1I7E5H7_9BACT</name>
<gene>
    <name evidence="2" type="ORF">SAMN04489724_0109</name>
</gene>
<keyword evidence="1" id="KW-0812">Transmembrane</keyword>
<evidence type="ECO:0000313" key="2">
    <source>
        <dbReference type="EMBL" id="SFU19155.1"/>
    </source>
</evidence>
<dbReference type="Proteomes" id="UP000199673">
    <property type="component" value="Unassembled WGS sequence"/>
</dbReference>
<dbReference type="EMBL" id="FPBF01000010">
    <property type="protein sequence ID" value="SFU19155.1"/>
    <property type="molecule type" value="Genomic_DNA"/>
</dbReference>
<organism evidence="2 3">
    <name type="scientific">Algoriphagus locisalis</name>
    <dbReference type="NCBI Taxonomy" id="305507"/>
    <lineage>
        <taxon>Bacteria</taxon>
        <taxon>Pseudomonadati</taxon>
        <taxon>Bacteroidota</taxon>
        <taxon>Cytophagia</taxon>
        <taxon>Cytophagales</taxon>
        <taxon>Cyclobacteriaceae</taxon>
        <taxon>Algoriphagus</taxon>
    </lineage>
</organism>
<sequence length="138" mass="15401">MLENISWGVFFKLLGIVLTCYYGVVVIRYFRADVFAVLLKGKRVGLPGCYDKNREEPKRSSMDSFYALLEELDAELMGSAGTKAEFIQLLRQKVGQYGLPESNGARKILLNHLLLAAKAGQVDLEEGDLLDLFNALPN</sequence>
<keyword evidence="1" id="KW-0472">Membrane</keyword>
<keyword evidence="1" id="KW-1133">Transmembrane helix</keyword>
<keyword evidence="3" id="KW-1185">Reference proteome</keyword>
<feature type="transmembrane region" description="Helical" evidence="1">
    <location>
        <begin position="6"/>
        <end position="30"/>
    </location>
</feature>
<proteinExistence type="predicted"/>
<accession>A0A1I7E5H7</accession>